<dbReference type="EMBL" id="CAMGYJ010000007">
    <property type="protein sequence ID" value="CAI0448596.1"/>
    <property type="molecule type" value="Genomic_DNA"/>
</dbReference>
<keyword evidence="2" id="KW-1185">Reference proteome</keyword>
<dbReference type="Proteomes" id="UP001154282">
    <property type="component" value="Unassembled WGS sequence"/>
</dbReference>
<evidence type="ECO:0000313" key="2">
    <source>
        <dbReference type="Proteomes" id="UP001154282"/>
    </source>
</evidence>
<reference evidence="1" key="1">
    <citation type="submission" date="2022-08" db="EMBL/GenBank/DDBJ databases">
        <authorList>
            <person name="Gutierrez-Valencia J."/>
        </authorList>
    </citation>
    <scope>NUCLEOTIDE SEQUENCE</scope>
</reference>
<feature type="non-terminal residue" evidence="1">
    <location>
        <position position="1"/>
    </location>
</feature>
<gene>
    <name evidence="1" type="ORF">LITE_LOCUS29853</name>
</gene>
<proteinExistence type="predicted"/>
<sequence length="81" mass="8663">ASDLSLSVSTLTEKFPCFLSPIPIGSRPPPNQIPAIMAEANANPATPAPLTKEEDARAAVRVAERKTRMPPPFPFSSAEFD</sequence>
<comment type="caution">
    <text evidence="1">The sequence shown here is derived from an EMBL/GenBank/DDBJ whole genome shotgun (WGS) entry which is preliminary data.</text>
</comment>
<name>A0AAV0MQ23_9ROSI</name>
<protein>
    <submittedName>
        <fullName evidence="1">Uncharacterized protein</fullName>
    </submittedName>
</protein>
<evidence type="ECO:0000313" key="1">
    <source>
        <dbReference type="EMBL" id="CAI0448596.1"/>
    </source>
</evidence>
<organism evidence="1 2">
    <name type="scientific">Linum tenue</name>
    <dbReference type="NCBI Taxonomy" id="586396"/>
    <lineage>
        <taxon>Eukaryota</taxon>
        <taxon>Viridiplantae</taxon>
        <taxon>Streptophyta</taxon>
        <taxon>Embryophyta</taxon>
        <taxon>Tracheophyta</taxon>
        <taxon>Spermatophyta</taxon>
        <taxon>Magnoliopsida</taxon>
        <taxon>eudicotyledons</taxon>
        <taxon>Gunneridae</taxon>
        <taxon>Pentapetalae</taxon>
        <taxon>rosids</taxon>
        <taxon>fabids</taxon>
        <taxon>Malpighiales</taxon>
        <taxon>Linaceae</taxon>
        <taxon>Linum</taxon>
    </lineage>
</organism>
<dbReference type="AlphaFoldDB" id="A0AAV0MQ23"/>
<accession>A0AAV0MQ23</accession>